<comment type="caution">
    <text evidence="1">The sequence shown here is derived from an EMBL/GenBank/DDBJ whole genome shotgun (WGS) entry which is preliminary data.</text>
</comment>
<dbReference type="EMBL" id="QFFF01000001">
    <property type="protein sequence ID" value="PWG03571.1"/>
    <property type="molecule type" value="Genomic_DNA"/>
</dbReference>
<dbReference type="Proteomes" id="UP000245916">
    <property type="component" value="Unassembled WGS sequence"/>
</dbReference>
<evidence type="ECO:0000313" key="1">
    <source>
        <dbReference type="EMBL" id="PWG03571.1"/>
    </source>
</evidence>
<sequence>MVGSLRQLGFGLPTIRACLRTAVEIAQDNHPFSSASFRTDGQRLFLERVGEGGEHDIIDLKSRQHAFARIVERSFLDLEFDERKATRWFLLPHKQTIVADPERSFGQPIASESGVPTARLAQAVAAEGSIDKVAKLFDMAVGVVRDALTFEARIRAPLAA</sequence>
<evidence type="ECO:0008006" key="3">
    <source>
        <dbReference type="Google" id="ProtNLM"/>
    </source>
</evidence>
<protein>
    <recommendedName>
        <fullName evidence="3">DUF433 domain-containing protein</fullName>
    </recommendedName>
</protein>
<organism evidence="1 2">
    <name type="scientific">Allosphingosinicella humi</name>
    <dbReference type="NCBI Taxonomy" id="2068657"/>
    <lineage>
        <taxon>Bacteria</taxon>
        <taxon>Pseudomonadati</taxon>
        <taxon>Pseudomonadota</taxon>
        <taxon>Alphaproteobacteria</taxon>
        <taxon>Sphingomonadales</taxon>
        <taxon>Sphingomonadaceae</taxon>
        <taxon>Allosphingosinicella</taxon>
    </lineage>
</organism>
<gene>
    <name evidence="1" type="ORF">DF286_12310</name>
</gene>
<proteinExistence type="predicted"/>
<accession>A0A2U2J5K7</accession>
<evidence type="ECO:0000313" key="2">
    <source>
        <dbReference type="Proteomes" id="UP000245916"/>
    </source>
</evidence>
<keyword evidence="2" id="KW-1185">Reference proteome</keyword>
<name>A0A2U2J5K7_9SPHN</name>
<reference evidence="1 2" key="1">
    <citation type="submission" date="2018-05" db="EMBL/GenBank/DDBJ databases">
        <title>Genome of Sphingosinicella humi QZX222.</title>
        <authorList>
            <person name="Qiao Z."/>
            <person name="Wang G."/>
        </authorList>
    </citation>
    <scope>NUCLEOTIDE SEQUENCE [LARGE SCALE GENOMIC DNA]</scope>
    <source>
        <strain evidence="1 2">QZX222</strain>
    </source>
</reference>
<dbReference type="AlphaFoldDB" id="A0A2U2J5K7"/>